<evidence type="ECO:0000313" key="7">
    <source>
        <dbReference type="Proteomes" id="UP000245207"/>
    </source>
</evidence>
<dbReference type="STRING" id="35608.A0A2U1KI40"/>
<dbReference type="AlphaFoldDB" id="A0A2U1KI40"/>
<dbReference type="PANTHER" id="PTHR46214:SF8">
    <property type="entry name" value="RING_FYVE_PHD ZINC FINGER SUPERFAMILY PROTEIN"/>
    <property type="match status" value="1"/>
</dbReference>
<keyword evidence="1" id="KW-0479">Metal-binding</keyword>
<dbReference type="SUPFAM" id="SSF57850">
    <property type="entry name" value="RING/U-box"/>
    <property type="match status" value="1"/>
</dbReference>
<dbReference type="Pfam" id="PF12906">
    <property type="entry name" value="RINGv"/>
    <property type="match status" value="1"/>
</dbReference>
<organism evidence="6 7">
    <name type="scientific">Artemisia annua</name>
    <name type="common">Sweet wormwood</name>
    <dbReference type="NCBI Taxonomy" id="35608"/>
    <lineage>
        <taxon>Eukaryota</taxon>
        <taxon>Viridiplantae</taxon>
        <taxon>Streptophyta</taxon>
        <taxon>Embryophyta</taxon>
        <taxon>Tracheophyta</taxon>
        <taxon>Spermatophyta</taxon>
        <taxon>Magnoliopsida</taxon>
        <taxon>eudicotyledons</taxon>
        <taxon>Gunneridae</taxon>
        <taxon>Pentapetalae</taxon>
        <taxon>asterids</taxon>
        <taxon>campanulids</taxon>
        <taxon>Asterales</taxon>
        <taxon>Asteraceae</taxon>
        <taxon>Asteroideae</taxon>
        <taxon>Anthemideae</taxon>
        <taxon>Artemisiinae</taxon>
        <taxon>Artemisia</taxon>
    </lineage>
</organism>
<keyword evidence="2" id="KW-0863">Zinc-finger</keyword>
<dbReference type="Gene3D" id="3.30.40.10">
    <property type="entry name" value="Zinc/RING finger domain, C3HC4 (zinc finger)"/>
    <property type="match status" value="1"/>
</dbReference>
<feature type="compositionally biased region" description="Basic residues" evidence="4">
    <location>
        <begin position="26"/>
        <end position="36"/>
    </location>
</feature>
<dbReference type="PANTHER" id="PTHR46214">
    <property type="entry name" value="ZINC FINGER, RING-CH-TYPE"/>
    <property type="match status" value="1"/>
</dbReference>
<dbReference type="OrthoDB" id="1734943at2759"/>
<keyword evidence="3" id="KW-0862">Zinc</keyword>
<accession>A0A2U1KI40</accession>
<evidence type="ECO:0000256" key="3">
    <source>
        <dbReference type="ARBA" id="ARBA00022833"/>
    </source>
</evidence>
<dbReference type="EMBL" id="PKPP01018198">
    <property type="protein sequence ID" value="PWA36434.1"/>
    <property type="molecule type" value="Genomic_DNA"/>
</dbReference>
<protein>
    <submittedName>
        <fullName evidence="6">Zinc finger, RING-CH-type</fullName>
    </submittedName>
</protein>
<reference evidence="6 7" key="1">
    <citation type="journal article" date="2018" name="Mol. Plant">
        <title>The genome of Artemisia annua provides insight into the evolution of Asteraceae family and artemisinin biosynthesis.</title>
        <authorList>
            <person name="Shen Q."/>
            <person name="Zhang L."/>
            <person name="Liao Z."/>
            <person name="Wang S."/>
            <person name="Yan T."/>
            <person name="Shi P."/>
            <person name="Liu M."/>
            <person name="Fu X."/>
            <person name="Pan Q."/>
            <person name="Wang Y."/>
            <person name="Lv Z."/>
            <person name="Lu X."/>
            <person name="Zhang F."/>
            <person name="Jiang W."/>
            <person name="Ma Y."/>
            <person name="Chen M."/>
            <person name="Hao X."/>
            <person name="Li L."/>
            <person name="Tang Y."/>
            <person name="Lv G."/>
            <person name="Zhou Y."/>
            <person name="Sun X."/>
            <person name="Brodelius P.E."/>
            <person name="Rose J.K.C."/>
            <person name="Tang K."/>
        </authorList>
    </citation>
    <scope>NUCLEOTIDE SEQUENCE [LARGE SCALE GENOMIC DNA]</scope>
    <source>
        <strain evidence="7">cv. Huhao1</strain>
        <tissue evidence="6">Leaf</tissue>
    </source>
</reference>
<dbReference type="GO" id="GO:0008270">
    <property type="term" value="F:zinc ion binding"/>
    <property type="evidence" value="ECO:0007669"/>
    <property type="project" value="UniProtKB-KW"/>
</dbReference>
<keyword evidence="7" id="KW-1185">Reference proteome</keyword>
<sequence length="173" mass="19178">MSTTDNLADAGASRVGAEDTNVGNGRPHRGRSHSDRRRFNPINVTFETAFNNYCNNMPFTDYGDHSSTHLDSSVGSFRFCFHDRMVPTSEEVDLENGQLVANGHNNISSNIYDGKQCRICHMNAEDGSDGNDDDESVMEDGRELMELGCNCRGDMGIAHQRCADTWFTTKGDL</sequence>
<dbReference type="SMART" id="SM00744">
    <property type="entry name" value="RINGv"/>
    <property type="match status" value="1"/>
</dbReference>
<dbReference type="InterPro" id="IPR013083">
    <property type="entry name" value="Znf_RING/FYVE/PHD"/>
</dbReference>
<proteinExistence type="predicted"/>
<feature type="domain" description="RING-CH-type" evidence="5">
    <location>
        <begin position="109"/>
        <end position="173"/>
    </location>
</feature>
<dbReference type="PROSITE" id="PS51292">
    <property type="entry name" value="ZF_RING_CH"/>
    <property type="match status" value="1"/>
</dbReference>
<name>A0A2U1KI40_ARTAN</name>
<evidence type="ECO:0000256" key="2">
    <source>
        <dbReference type="ARBA" id="ARBA00022771"/>
    </source>
</evidence>
<dbReference type="Proteomes" id="UP000245207">
    <property type="component" value="Unassembled WGS sequence"/>
</dbReference>
<comment type="caution">
    <text evidence="6">The sequence shown here is derived from an EMBL/GenBank/DDBJ whole genome shotgun (WGS) entry which is preliminary data.</text>
</comment>
<evidence type="ECO:0000259" key="5">
    <source>
        <dbReference type="PROSITE" id="PS51292"/>
    </source>
</evidence>
<evidence type="ECO:0000256" key="4">
    <source>
        <dbReference type="SAM" id="MobiDB-lite"/>
    </source>
</evidence>
<gene>
    <name evidence="6" type="ORF">CTI12_AA598800</name>
</gene>
<evidence type="ECO:0000256" key="1">
    <source>
        <dbReference type="ARBA" id="ARBA00022723"/>
    </source>
</evidence>
<dbReference type="InterPro" id="IPR011016">
    <property type="entry name" value="Znf_RING-CH"/>
</dbReference>
<evidence type="ECO:0000313" key="6">
    <source>
        <dbReference type="EMBL" id="PWA36434.1"/>
    </source>
</evidence>
<feature type="region of interest" description="Disordered" evidence="4">
    <location>
        <begin position="1"/>
        <end position="39"/>
    </location>
</feature>